<evidence type="ECO:0000313" key="3">
    <source>
        <dbReference type="Proteomes" id="UP000240988"/>
    </source>
</evidence>
<dbReference type="AlphaFoldDB" id="A0A2U3NXQ9"/>
<dbReference type="SUPFAM" id="SSF51905">
    <property type="entry name" value="FAD/NAD(P)-binding domain"/>
    <property type="match status" value="1"/>
</dbReference>
<proteinExistence type="predicted"/>
<accession>A0A2U3NXQ9</accession>
<dbReference type="GO" id="GO:0071949">
    <property type="term" value="F:FAD binding"/>
    <property type="evidence" value="ECO:0007669"/>
    <property type="project" value="InterPro"/>
</dbReference>
<evidence type="ECO:0000259" key="1">
    <source>
        <dbReference type="Pfam" id="PF01494"/>
    </source>
</evidence>
<dbReference type="InterPro" id="IPR002938">
    <property type="entry name" value="FAD-bd"/>
</dbReference>
<protein>
    <submittedName>
        <fullName evidence="2">2-polyprenyl-6-methoxyphenol hydroxylase and related FAD-dependent oxidoreductases</fullName>
    </submittedName>
</protein>
<dbReference type="Pfam" id="PF01494">
    <property type="entry name" value="FAD_binding_3"/>
    <property type="match status" value="1"/>
</dbReference>
<keyword evidence="3" id="KW-1185">Reference proteome</keyword>
<dbReference type="Gene3D" id="3.50.50.60">
    <property type="entry name" value="FAD/NAD(P)-binding domain"/>
    <property type="match status" value="1"/>
</dbReference>
<dbReference type="STRING" id="1841860.GCA_900157375_04134"/>
<gene>
    <name evidence="2" type="ORF">MRAB57_4131</name>
</gene>
<feature type="domain" description="FAD-binding" evidence="1">
    <location>
        <begin position="6"/>
        <end position="342"/>
    </location>
</feature>
<dbReference type="InterPro" id="IPR036188">
    <property type="entry name" value="FAD/NAD-bd_sf"/>
</dbReference>
<dbReference type="EMBL" id="FUFA01000005">
    <property type="protein sequence ID" value="SPM36291.1"/>
    <property type="molecule type" value="Genomic_DNA"/>
</dbReference>
<dbReference type="PANTHER" id="PTHR43422">
    <property type="entry name" value="THIAMINE THIAZOLE SYNTHASE"/>
    <property type="match status" value="1"/>
</dbReference>
<dbReference type="PANTHER" id="PTHR43422:SF3">
    <property type="entry name" value="THIAMINE THIAZOLE SYNTHASE"/>
    <property type="match status" value="1"/>
</dbReference>
<evidence type="ECO:0000313" key="2">
    <source>
        <dbReference type="EMBL" id="SPM36291.1"/>
    </source>
</evidence>
<reference evidence="2 3" key="1">
    <citation type="submission" date="2017-01" db="EMBL/GenBank/DDBJ databases">
        <authorList>
            <consortium name="Urmite Genomes"/>
        </authorList>
    </citation>
    <scope>NUCLEOTIDE SEQUENCE [LARGE SCALE GENOMIC DNA]</scope>
    <source>
        <strain evidence="2 3">AB57</strain>
    </source>
</reference>
<name>A0A2U3NXQ9_9MYCO</name>
<dbReference type="Proteomes" id="UP000240988">
    <property type="component" value="Unassembled WGS sequence"/>
</dbReference>
<sequence>MNREHAVVLGAGMAGLFAARVLSEQFDSVTVVERDRLPGYPTERKGVPQGRHLHNFLSRGVNVMTELFPGILDELATAGAVVATDGDLSRMYVRFGGSVLKRSGTLSDPGLLTLCPATRPFLEFHVRRRVTGLPNVTFLDEHDVAEPLVDGDAVTGVRITKRNTGFASTLAADLVVDTMGRASRTPAFLEGLGYGRPAEDRTEAKVAYSSQRLSIPKGRIAEHLVMFNPGGGQPGGLLVAGEHDTWTLAIAQLVDVGHPPTDFAAMITIAEQALPAAIANGLRSAQPIGEAVTYRHTSSVWRRYDQMPTFPSGLLVMGDAVCSLDPIYGQGMTVAALEAQTLRDCLRSGDAQLAQHFFTAAAQYIGSTWASNRARDRHAFPVRTRRSVRQLAEGWFVKAVLNAAANDVAVTERFLRISNLIDSQAQLQDPALLARIVAANLRALFTQTRTHAAKGLAAGNASGRLRPMPSTVVGRCSR</sequence>
<organism evidence="2 3">
    <name type="scientific">Mycobacterium rhizamassiliense</name>
    <dbReference type="NCBI Taxonomy" id="1841860"/>
    <lineage>
        <taxon>Bacteria</taxon>
        <taxon>Bacillati</taxon>
        <taxon>Actinomycetota</taxon>
        <taxon>Actinomycetes</taxon>
        <taxon>Mycobacteriales</taxon>
        <taxon>Mycobacteriaceae</taxon>
        <taxon>Mycobacterium</taxon>
    </lineage>
</organism>